<evidence type="ECO:0000256" key="5">
    <source>
        <dbReference type="ARBA" id="ARBA00022898"/>
    </source>
</evidence>
<dbReference type="EMBL" id="AP021888">
    <property type="protein sequence ID" value="BBP42770.1"/>
    <property type="molecule type" value="Genomic_DNA"/>
</dbReference>
<protein>
    <recommendedName>
        <fullName evidence="6">Aminotransferase</fullName>
        <ecNumber evidence="6">2.6.1.-</ecNumber>
    </recommendedName>
</protein>
<gene>
    <name evidence="8" type="primary">aatA</name>
    <name evidence="8" type="ORF">THMIRHAT_05160</name>
</gene>
<evidence type="ECO:0000313" key="8">
    <source>
        <dbReference type="EMBL" id="BBP42770.1"/>
    </source>
</evidence>
<dbReference type="InterPro" id="IPR015421">
    <property type="entry name" value="PyrdxlP-dep_Trfase_major"/>
</dbReference>
<dbReference type="PROSITE" id="PS00105">
    <property type="entry name" value="AA_TRANSFER_CLASS_1"/>
    <property type="match status" value="1"/>
</dbReference>
<dbReference type="CDD" id="cd00609">
    <property type="entry name" value="AAT_like"/>
    <property type="match status" value="1"/>
</dbReference>
<dbReference type="InterPro" id="IPR050596">
    <property type="entry name" value="AspAT/PAT-like"/>
</dbReference>
<dbReference type="GO" id="GO:0030170">
    <property type="term" value="F:pyridoxal phosphate binding"/>
    <property type="evidence" value="ECO:0007669"/>
    <property type="project" value="InterPro"/>
</dbReference>
<evidence type="ECO:0000256" key="6">
    <source>
        <dbReference type="RuleBase" id="RU000481"/>
    </source>
</evidence>
<feature type="domain" description="Aminotransferase class I/classII large" evidence="7">
    <location>
        <begin position="31"/>
        <end position="387"/>
    </location>
</feature>
<keyword evidence="3 6" id="KW-0032">Aminotransferase</keyword>
<comment type="similarity">
    <text evidence="2 6">Belongs to the class-I pyridoxal-phosphate-dependent aminotransferase family.</text>
</comment>
<keyword evidence="4 6" id="KW-0808">Transferase</keyword>
<organism evidence="8 9">
    <name type="scientific">Thiosulfativibrio zosterae</name>
    <dbReference type="NCBI Taxonomy" id="2675053"/>
    <lineage>
        <taxon>Bacteria</taxon>
        <taxon>Pseudomonadati</taxon>
        <taxon>Pseudomonadota</taxon>
        <taxon>Gammaproteobacteria</taxon>
        <taxon>Thiotrichales</taxon>
        <taxon>Piscirickettsiaceae</taxon>
        <taxon>Thiosulfativibrio</taxon>
    </lineage>
</organism>
<dbReference type="PANTHER" id="PTHR46383:SF1">
    <property type="entry name" value="ASPARTATE AMINOTRANSFERASE"/>
    <property type="match status" value="1"/>
</dbReference>
<dbReference type="InterPro" id="IPR015424">
    <property type="entry name" value="PyrdxlP-dep_Trfase"/>
</dbReference>
<dbReference type="InterPro" id="IPR015422">
    <property type="entry name" value="PyrdxlP-dep_Trfase_small"/>
</dbReference>
<evidence type="ECO:0000313" key="9">
    <source>
        <dbReference type="Proteomes" id="UP000501466"/>
    </source>
</evidence>
<proteinExistence type="inferred from homology"/>
<evidence type="ECO:0000259" key="7">
    <source>
        <dbReference type="Pfam" id="PF00155"/>
    </source>
</evidence>
<name>A0A6F8PL97_9GAMM</name>
<dbReference type="FunFam" id="3.40.640.10:FF:000033">
    <property type="entry name" value="Aspartate aminotransferase"/>
    <property type="match status" value="1"/>
</dbReference>
<dbReference type="Pfam" id="PF00155">
    <property type="entry name" value="Aminotran_1_2"/>
    <property type="match status" value="1"/>
</dbReference>
<dbReference type="PANTHER" id="PTHR46383">
    <property type="entry name" value="ASPARTATE AMINOTRANSFERASE"/>
    <property type="match status" value="1"/>
</dbReference>
<evidence type="ECO:0000256" key="3">
    <source>
        <dbReference type="ARBA" id="ARBA00022576"/>
    </source>
</evidence>
<evidence type="ECO:0000256" key="2">
    <source>
        <dbReference type="ARBA" id="ARBA00007441"/>
    </source>
</evidence>
<dbReference type="GO" id="GO:0006520">
    <property type="term" value="P:amino acid metabolic process"/>
    <property type="evidence" value="ECO:0007669"/>
    <property type="project" value="InterPro"/>
</dbReference>
<comment type="cofactor">
    <cofactor evidence="1 6">
        <name>pyridoxal 5'-phosphate</name>
        <dbReference type="ChEBI" id="CHEBI:597326"/>
    </cofactor>
</comment>
<dbReference type="AlphaFoldDB" id="A0A6F8PL97"/>
<keyword evidence="9" id="KW-1185">Reference proteome</keyword>
<accession>A0A6F8PL97</accession>
<dbReference type="SUPFAM" id="SSF53383">
    <property type="entry name" value="PLP-dependent transferases"/>
    <property type="match status" value="1"/>
</dbReference>
<evidence type="ECO:0000256" key="1">
    <source>
        <dbReference type="ARBA" id="ARBA00001933"/>
    </source>
</evidence>
<dbReference type="RefSeq" id="WP_173290487.1">
    <property type="nucleotide sequence ID" value="NZ_AP021888.1"/>
</dbReference>
<dbReference type="InterPro" id="IPR004838">
    <property type="entry name" value="NHTrfase_class1_PyrdxlP-BS"/>
</dbReference>
<dbReference type="Gene3D" id="3.40.640.10">
    <property type="entry name" value="Type I PLP-dependent aspartate aminotransferase-like (Major domain)"/>
    <property type="match status" value="1"/>
</dbReference>
<keyword evidence="5" id="KW-0663">Pyridoxal phosphate</keyword>
<evidence type="ECO:0000256" key="4">
    <source>
        <dbReference type="ARBA" id="ARBA00022679"/>
    </source>
</evidence>
<dbReference type="EC" id="2.6.1.-" evidence="6"/>
<dbReference type="KEGG" id="tzo:THMIRHAT_05160"/>
<dbReference type="Proteomes" id="UP000501466">
    <property type="component" value="Chromosome"/>
</dbReference>
<dbReference type="Gene3D" id="3.90.1150.10">
    <property type="entry name" value="Aspartate Aminotransferase, domain 1"/>
    <property type="match status" value="1"/>
</dbReference>
<dbReference type="InterPro" id="IPR004839">
    <property type="entry name" value="Aminotransferase_I/II_large"/>
</dbReference>
<dbReference type="GO" id="GO:0008483">
    <property type="term" value="F:transaminase activity"/>
    <property type="evidence" value="ECO:0007669"/>
    <property type="project" value="UniProtKB-KW"/>
</dbReference>
<sequence length="393" mass="43116">MSRLSQRVNRVQPSLTLVITAKAAELRRQGKDVVSLGAGEPDFDTPDHIKAAGIKAIQTGQTRYTAVDGIPELKEAIRAKFKRDNHLDYEMNQILVSSGGKQSFYNLCQAALNDGDEVIIPAPYWVSYPDMALLAGGVPVIIEAGIEQGFKITAQQLSDAITAKTRMVVINSPSNPTGAIYTPEELKSLGEVLKKHPDILIASDDMYEHIQLGDLKFTNILEVCPEFYERTIVLNGVSKAYSMTGWRIGYAGGPKDIIAGMRTVQSQSTSNPCSISQVAATEALNGSQDCIQVMLTEFKKRHTFVVERINQIKGFQCIPADGAFYAFFNIEEAMKIKGIPTDAEFAERILEEQLVALVPGSGFGADDHLRISFATSMENLIEAFNRIEAFMNA</sequence>
<reference evidence="9" key="1">
    <citation type="submission" date="2019-11" db="EMBL/GenBank/DDBJ databases">
        <title>Isolation and characterization of two novel species in the genus Thiomicrorhabdus.</title>
        <authorList>
            <person name="Mochizuki J."/>
            <person name="Kojima H."/>
            <person name="Fukui M."/>
        </authorList>
    </citation>
    <scope>NUCLEOTIDE SEQUENCE [LARGE SCALE GENOMIC DNA]</scope>
    <source>
        <strain evidence="9">AkT22</strain>
    </source>
</reference>